<dbReference type="Proteomes" id="UP000297564">
    <property type="component" value="Unassembled WGS sequence"/>
</dbReference>
<dbReference type="Pfam" id="PF00072">
    <property type="entry name" value="Response_reg"/>
    <property type="match status" value="1"/>
</dbReference>
<dbReference type="EC" id="2.7.13.3" evidence="3"/>
<dbReference type="Pfam" id="PF13426">
    <property type="entry name" value="PAS_9"/>
    <property type="match status" value="1"/>
</dbReference>
<feature type="domain" description="PAS" evidence="10">
    <location>
        <begin position="12"/>
        <end position="68"/>
    </location>
</feature>
<feature type="domain" description="Histidine kinase" evidence="8">
    <location>
        <begin position="331"/>
        <end position="549"/>
    </location>
</feature>
<dbReference type="Pfam" id="PF13185">
    <property type="entry name" value="GAF_2"/>
    <property type="match status" value="1"/>
</dbReference>
<dbReference type="PROSITE" id="PS50109">
    <property type="entry name" value="HIS_KIN"/>
    <property type="match status" value="1"/>
</dbReference>
<evidence type="ECO:0000313" key="11">
    <source>
        <dbReference type="EMBL" id="TFY98768.1"/>
    </source>
</evidence>
<evidence type="ECO:0000259" key="9">
    <source>
        <dbReference type="PROSITE" id="PS50110"/>
    </source>
</evidence>
<feature type="modified residue" description="4-aspartylphosphate" evidence="7">
    <location>
        <position position="621"/>
    </location>
</feature>
<accession>A0A4Z0BLH8</accession>
<dbReference type="Pfam" id="PF02518">
    <property type="entry name" value="HATPase_c"/>
    <property type="match status" value="1"/>
</dbReference>
<dbReference type="NCBIfam" id="TIGR00229">
    <property type="entry name" value="sensory_box"/>
    <property type="match status" value="1"/>
</dbReference>
<evidence type="ECO:0000256" key="2">
    <source>
        <dbReference type="ARBA" id="ARBA00004429"/>
    </source>
</evidence>
<dbReference type="PRINTS" id="PR00344">
    <property type="entry name" value="BCTRLSENSOR"/>
</dbReference>
<evidence type="ECO:0000256" key="1">
    <source>
        <dbReference type="ARBA" id="ARBA00000085"/>
    </source>
</evidence>
<dbReference type="SUPFAM" id="SSF55781">
    <property type="entry name" value="GAF domain-like"/>
    <property type="match status" value="1"/>
</dbReference>
<evidence type="ECO:0000259" key="8">
    <source>
        <dbReference type="PROSITE" id="PS50109"/>
    </source>
</evidence>
<dbReference type="InterPro" id="IPR036097">
    <property type="entry name" value="HisK_dim/P_sf"/>
</dbReference>
<dbReference type="InterPro" id="IPR001789">
    <property type="entry name" value="Sig_transdc_resp-reg_receiver"/>
</dbReference>
<dbReference type="InterPro" id="IPR000014">
    <property type="entry name" value="PAS"/>
</dbReference>
<dbReference type="FunFam" id="3.30.565.10:FF:000006">
    <property type="entry name" value="Sensor histidine kinase WalK"/>
    <property type="match status" value="1"/>
</dbReference>
<dbReference type="GO" id="GO:0009927">
    <property type="term" value="F:histidine phosphotransfer kinase activity"/>
    <property type="evidence" value="ECO:0007669"/>
    <property type="project" value="TreeGrafter"/>
</dbReference>
<dbReference type="AlphaFoldDB" id="A0A4Z0BLH8"/>
<evidence type="ECO:0000256" key="7">
    <source>
        <dbReference type="PROSITE-ProRule" id="PRU00169"/>
    </source>
</evidence>
<name>A0A4Z0BLH8_9BURK</name>
<evidence type="ECO:0000256" key="3">
    <source>
        <dbReference type="ARBA" id="ARBA00012438"/>
    </source>
</evidence>
<feature type="domain" description="Response regulatory" evidence="9">
    <location>
        <begin position="572"/>
        <end position="686"/>
    </location>
</feature>
<dbReference type="Gene3D" id="3.30.450.40">
    <property type="match status" value="1"/>
</dbReference>
<dbReference type="SMART" id="SM00091">
    <property type="entry name" value="PAS"/>
    <property type="match status" value="1"/>
</dbReference>
<protein>
    <recommendedName>
        <fullName evidence="3">histidine kinase</fullName>
        <ecNumber evidence="3">2.7.13.3</ecNumber>
    </recommendedName>
</protein>
<keyword evidence="6" id="KW-0418">Kinase</keyword>
<dbReference type="Gene3D" id="1.10.287.130">
    <property type="match status" value="1"/>
</dbReference>
<dbReference type="GO" id="GO:0005886">
    <property type="term" value="C:plasma membrane"/>
    <property type="evidence" value="ECO:0007669"/>
    <property type="project" value="UniProtKB-SubCell"/>
</dbReference>
<reference evidence="11 12" key="1">
    <citation type="submission" date="2019-03" db="EMBL/GenBank/DDBJ databases">
        <title>Ramlibacter rhizophilus CCTCC AB2015357, whole genome shotgun sequence.</title>
        <authorList>
            <person name="Zhang X."/>
            <person name="Feng G."/>
            <person name="Zhu H."/>
        </authorList>
    </citation>
    <scope>NUCLEOTIDE SEQUENCE [LARGE SCALE GENOMIC DNA]</scope>
    <source>
        <strain evidence="11 12">CCTCC AB2015357</strain>
    </source>
</reference>
<dbReference type="OrthoDB" id="8552871at2"/>
<dbReference type="SMART" id="SM00388">
    <property type="entry name" value="HisKA"/>
    <property type="match status" value="1"/>
</dbReference>
<dbReference type="CDD" id="cd00082">
    <property type="entry name" value="HisKA"/>
    <property type="match status" value="1"/>
</dbReference>
<evidence type="ECO:0000259" key="10">
    <source>
        <dbReference type="PROSITE" id="PS50112"/>
    </source>
</evidence>
<dbReference type="RefSeq" id="WP_135285919.1">
    <property type="nucleotide sequence ID" value="NZ_SMLL01000005.1"/>
</dbReference>
<dbReference type="CDD" id="cd17580">
    <property type="entry name" value="REC_2_DhkD-like"/>
    <property type="match status" value="1"/>
</dbReference>
<comment type="catalytic activity">
    <reaction evidence="1">
        <text>ATP + protein L-histidine = ADP + protein N-phospho-L-histidine.</text>
        <dbReference type="EC" id="2.7.13.3"/>
    </reaction>
</comment>
<dbReference type="CDD" id="cd00130">
    <property type="entry name" value="PAS"/>
    <property type="match status" value="1"/>
</dbReference>
<dbReference type="InterPro" id="IPR003018">
    <property type="entry name" value="GAF"/>
</dbReference>
<evidence type="ECO:0000256" key="6">
    <source>
        <dbReference type="ARBA" id="ARBA00022777"/>
    </source>
</evidence>
<dbReference type="InterPro" id="IPR003661">
    <property type="entry name" value="HisK_dim/P_dom"/>
</dbReference>
<dbReference type="InterPro" id="IPR036890">
    <property type="entry name" value="HATPase_C_sf"/>
</dbReference>
<dbReference type="PANTHER" id="PTHR43047">
    <property type="entry name" value="TWO-COMPONENT HISTIDINE PROTEIN KINASE"/>
    <property type="match status" value="1"/>
</dbReference>
<evidence type="ECO:0000313" key="12">
    <source>
        <dbReference type="Proteomes" id="UP000297564"/>
    </source>
</evidence>
<dbReference type="GO" id="GO:0000155">
    <property type="term" value="F:phosphorelay sensor kinase activity"/>
    <property type="evidence" value="ECO:0007669"/>
    <property type="project" value="InterPro"/>
</dbReference>
<dbReference type="SUPFAM" id="SSF55785">
    <property type="entry name" value="PYP-like sensor domain (PAS domain)"/>
    <property type="match status" value="1"/>
</dbReference>
<dbReference type="SUPFAM" id="SSF47384">
    <property type="entry name" value="Homodimeric domain of signal transducing histidine kinase"/>
    <property type="match status" value="1"/>
</dbReference>
<dbReference type="InterPro" id="IPR004358">
    <property type="entry name" value="Sig_transdc_His_kin-like_C"/>
</dbReference>
<dbReference type="Gene3D" id="3.40.50.2300">
    <property type="match status" value="1"/>
</dbReference>
<dbReference type="SMART" id="SM00387">
    <property type="entry name" value="HATPase_c"/>
    <property type="match status" value="1"/>
</dbReference>
<comment type="caution">
    <text evidence="11">The sequence shown here is derived from an EMBL/GenBank/DDBJ whole genome shotgun (WGS) entry which is preliminary data.</text>
</comment>
<dbReference type="SMART" id="SM00448">
    <property type="entry name" value="REC"/>
    <property type="match status" value="1"/>
</dbReference>
<dbReference type="PROSITE" id="PS50110">
    <property type="entry name" value="RESPONSE_REGULATORY"/>
    <property type="match status" value="1"/>
</dbReference>
<dbReference type="InterPro" id="IPR005467">
    <property type="entry name" value="His_kinase_dom"/>
</dbReference>
<keyword evidence="12" id="KW-1185">Reference proteome</keyword>
<organism evidence="11 12">
    <name type="scientific">Ramlibacter rhizophilus</name>
    <dbReference type="NCBI Taxonomy" id="1781167"/>
    <lineage>
        <taxon>Bacteria</taxon>
        <taxon>Pseudomonadati</taxon>
        <taxon>Pseudomonadota</taxon>
        <taxon>Betaproteobacteria</taxon>
        <taxon>Burkholderiales</taxon>
        <taxon>Comamonadaceae</taxon>
        <taxon>Ramlibacter</taxon>
    </lineage>
</organism>
<dbReference type="PANTHER" id="PTHR43047:SF72">
    <property type="entry name" value="OSMOSENSING HISTIDINE PROTEIN KINASE SLN1"/>
    <property type="match status" value="1"/>
</dbReference>
<dbReference type="SUPFAM" id="SSF52172">
    <property type="entry name" value="CheY-like"/>
    <property type="match status" value="1"/>
</dbReference>
<dbReference type="SUPFAM" id="SSF55874">
    <property type="entry name" value="ATPase domain of HSP90 chaperone/DNA topoisomerase II/histidine kinase"/>
    <property type="match status" value="1"/>
</dbReference>
<dbReference type="InterPro" id="IPR011006">
    <property type="entry name" value="CheY-like_superfamily"/>
</dbReference>
<sequence length="686" mass="75696">MSASSPTPTVQAADAYRRMVDSAFDYAIVSCDDAGTILTWSEGARRLFGWTEAEMLGQPMQRLFTAEDVAARIFEQECEAARVHGRANDERWHVRKSGDRFWASGELMCLAAAPGLAPGYVKVVRDRTHQRREDMARRQMAADMEFLARASDELADLDDLQATLDKIAHLAVPGFADWCTVDLLEEGNALRRVAMAHQDRERLARAQELQAQYPPDPRTTGGVWDVLRSGRARLVEELTQDTLQRFVPDPGRQAAVRELGFHSYIMAPLVAHGQPFGILSFATAESGRRYNQDDLALAVDLARRAAVAIENARLLRALRDADRAKDVFMATLAHELRNPLAPIWNGLSIIKRVSGDRSRVEQVSGMIERQVAQLSRLVDDLLDVSRIAANKLELRRERTSLVRVINAAVEIARPHIEALHHKLSLVFPDEPAEILGDPGRLSQIFSNLLINAAKYTRRGGHIELLVDVQDDEVVVRVRDTGIGIAPDMLGRVFGLFTQVEQSEDRRQGGLGIGLSLVQGLVRLHGGRVEARSAGLDQGSEFSVCLPRLKPGDVPDTVEETEARPPAVATARRILVVDDNLDAASSLADLLVLAGNEVQVAHDGQGAVERTESFRPDVVLLDIGLPDFSGYEAARRIRKLEGVRQPLLIALTGWGQQQDKEDAAEAGFDQHWTKPVDPAHLLALASR</sequence>
<dbReference type="EMBL" id="SMLL01000005">
    <property type="protein sequence ID" value="TFY98768.1"/>
    <property type="molecule type" value="Genomic_DNA"/>
</dbReference>
<dbReference type="SMART" id="SM00065">
    <property type="entry name" value="GAF"/>
    <property type="match status" value="1"/>
</dbReference>
<evidence type="ECO:0000256" key="5">
    <source>
        <dbReference type="ARBA" id="ARBA00022679"/>
    </source>
</evidence>
<dbReference type="InterPro" id="IPR035965">
    <property type="entry name" value="PAS-like_dom_sf"/>
</dbReference>
<keyword evidence="4 7" id="KW-0597">Phosphoprotein</keyword>
<dbReference type="Gene3D" id="3.30.565.10">
    <property type="entry name" value="Histidine kinase-like ATPase, C-terminal domain"/>
    <property type="match status" value="1"/>
</dbReference>
<evidence type="ECO:0000256" key="4">
    <source>
        <dbReference type="ARBA" id="ARBA00022553"/>
    </source>
</evidence>
<dbReference type="Pfam" id="PF00512">
    <property type="entry name" value="HisKA"/>
    <property type="match status" value="1"/>
</dbReference>
<gene>
    <name evidence="11" type="ORF">EZ242_14730</name>
</gene>
<proteinExistence type="predicted"/>
<dbReference type="InterPro" id="IPR029016">
    <property type="entry name" value="GAF-like_dom_sf"/>
</dbReference>
<dbReference type="PROSITE" id="PS50112">
    <property type="entry name" value="PAS"/>
    <property type="match status" value="1"/>
</dbReference>
<comment type="subcellular location">
    <subcellularLocation>
        <location evidence="2">Cell inner membrane</location>
        <topology evidence="2">Multi-pass membrane protein</topology>
    </subcellularLocation>
</comment>
<dbReference type="Gene3D" id="3.30.450.20">
    <property type="entry name" value="PAS domain"/>
    <property type="match status" value="1"/>
</dbReference>
<keyword evidence="5" id="KW-0808">Transferase</keyword>
<dbReference type="InterPro" id="IPR003594">
    <property type="entry name" value="HATPase_dom"/>
</dbReference>